<organism evidence="1">
    <name type="scientific">Rhizophora mucronata</name>
    <name type="common">Asiatic mangrove</name>
    <dbReference type="NCBI Taxonomy" id="61149"/>
    <lineage>
        <taxon>Eukaryota</taxon>
        <taxon>Viridiplantae</taxon>
        <taxon>Streptophyta</taxon>
        <taxon>Embryophyta</taxon>
        <taxon>Tracheophyta</taxon>
        <taxon>Spermatophyta</taxon>
        <taxon>Magnoliopsida</taxon>
        <taxon>eudicotyledons</taxon>
        <taxon>Gunneridae</taxon>
        <taxon>Pentapetalae</taxon>
        <taxon>rosids</taxon>
        <taxon>fabids</taxon>
        <taxon>Malpighiales</taxon>
        <taxon>Rhizophoraceae</taxon>
        <taxon>Rhizophora</taxon>
    </lineage>
</organism>
<name>A0A2P2IP12_RHIMU</name>
<protein>
    <submittedName>
        <fullName evidence="1">Uncharacterized protein LOC107429936</fullName>
    </submittedName>
</protein>
<accession>A0A2P2IP12</accession>
<dbReference type="EMBL" id="GGEC01002478">
    <property type="protein sequence ID" value="MBW82961.1"/>
    <property type="molecule type" value="Transcribed_RNA"/>
</dbReference>
<reference evidence="1" key="1">
    <citation type="submission" date="2018-02" db="EMBL/GenBank/DDBJ databases">
        <title>Rhizophora mucronata_Transcriptome.</title>
        <authorList>
            <person name="Meera S.P."/>
            <person name="Sreeshan A."/>
            <person name="Augustine A."/>
        </authorList>
    </citation>
    <scope>NUCLEOTIDE SEQUENCE</scope>
    <source>
        <tissue evidence="1">Leaf</tissue>
    </source>
</reference>
<proteinExistence type="predicted"/>
<evidence type="ECO:0000313" key="1">
    <source>
        <dbReference type="EMBL" id="MBW82961.1"/>
    </source>
</evidence>
<dbReference type="AlphaFoldDB" id="A0A2P2IP12"/>
<sequence>MEKGGCFVIFVMDKKPMLKLKTSGFTDDAPPAELLDMSSVQSAKSSNVLPFPITVMVRIYAFEPSIPIRNVDRRGAKNISASLLGVQSDCLEGATFRFLSFSFDVIYSQNIFFERPQCDVHIKRDAGG</sequence>